<protein>
    <submittedName>
        <fullName evidence="1">Uncharacterized protein</fullName>
    </submittedName>
</protein>
<sequence>MLDYFGSITKPPEDVDKELIETFKNKAPEETLKIIISDLKNKKVITEYSITGWNMYAKKQLCDIIVIELNNRLQANNKKLKATYCLKNYLNDDVIYKIFNK</sequence>
<reference evidence="1" key="1">
    <citation type="journal article" date="2020" name="Nature">
        <title>Giant virus diversity and host interactions through global metagenomics.</title>
        <authorList>
            <person name="Schulz F."/>
            <person name="Roux S."/>
            <person name="Paez-Espino D."/>
            <person name="Jungbluth S."/>
            <person name="Walsh D.A."/>
            <person name="Denef V.J."/>
            <person name="McMahon K.D."/>
            <person name="Konstantinidis K.T."/>
            <person name="Eloe-Fadrosh E.A."/>
            <person name="Kyrpides N.C."/>
            <person name="Woyke T."/>
        </authorList>
    </citation>
    <scope>NUCLEOTIDE SEQUENCE</scope>
    <source>
        <strain evidence="1">GVMAG-M-3300023110-24</strain>
    </source>
</reference>
<dbReference type="AlphaFoldDB" id="A0A6C0CY57"/>
<evidence type="ECO:0000313" key="1">
    <source>
        <dbReference type="EMBL" id="QHT09173.1"/>
    </source>
</evidence>
<organism evidence="1">
    <name type="scientific">viral metagenome</name>
    <dbReference type="NCBI Taxonomy" id="1070528"/>
    <lineage>
        <taxon>unclassified sequences</taxon>
        <taxon>metagenomes</taxon>
        <taxon>organismal metagenomes</taxon>
    </lineage>
</organism>
<name>A0A6C0CY57_9ZZZZ</name>
<proteinExistence type="predicted"/>
<accession>A0A6C0CY57</accession>
<dbReference type="EMBL" id="MN739508">
    <property type="protein sequence ID" value="QHT09173.1"/>
    <property type="molecule type" value="Genomic_DNA"/>
</dbReference>